<evidence type="ECO:0000256" key="1">
    <source>
        <dbReference type="ARBA" id="ARBA00009437"/>
    </source>
</evidence>
<dbReference type="InterPro" id="IPR036388">
    <property type="entry name" value="WH-like_DNA-bd_sf"/>
</dbReference>
<dbReference type="Gene3D" id="3.40.190.290">
    <property type="match status" value="1"/>
</dbReference>
<dbReference type="PRINTS" id="PR00039">
    <property type="entry name" value="HTHLYSR"/>
</dbReference>
<accession>A0ABV8GXE1</accession>
<dbReference type="EMBL" id="JBHSAO010000007">
    <property type="protein sequence ID" value="MFC4024233.1"/>
    <property type="molecule type" value="Genomic_DNA"/>
</dbReference>
<dbReference type="Gene3D" id="1.10.10.10">
    <property type="entry name" value="Winged helix-like DNA-binding domain superfamily/Winged helix DNA-binding domain"/>
    <property type="match status" value="1"/>
</dbReference>
<dbReference type="Proteomes" id="UP001595772">
    <property type="component" value="Unassembled WGS sequence"/>
</dbReference>
<keyword evidence="3" id="KW-0238">DNA-binding</keyword>
<dbReference type="PROSITE" id="PS50931">
    <property type="entry name" value="HTH_LYSR"/>
    <property type="match status" value="1"/>
</dbReference>
<evidence type="ECO:0000313" key="6">
    <source>
        <dbReference type="EMBL" id="MFC4024233.1"/>
    </source>
</evidence>
<dbReference type="CDD" id="cd05466">
    <property type="entry name" value="PBP2_LTTR_substrate"/>
    <property type="match status" value="1"/>
</dbReference>
<dbReference type="InterPro" id="IPR005119">
    <property type="entry name" value="LysR_subst-bd"/>
</dbReference>
<reference evidence="7" key="1">
    <citation type="journal article" date="2019" name="Int. J. Syst. Evol. Microbiol.">
        <title>The Global Catalogue of Microorganisms (GCM) 10K type strain sequencing project: providing services to taxonomists for standard genome sequencing and annotation.</title>
        <authorList>
            <consortium name="The Broad Institute Genomics Platform"/>
            <consortium name="The Broad Institute Genome Sequencing Center for Infectious Disease"/>
            <person name="Wu L."/>
            <person name="Ma J."/>
        </authorList>
    </citation>
    <scope>NUCLEOTIDE SEQUENCE [LARGE SCALE GENOMIC DNA]</scope>
    <source>
        <strain evidence="7">IBRC-M 10703</strain>
    </source>
</reference>
<dbReference type="PANTHER" id="PTHR30126">
    <property type="entry name" value="HTH-TYPE TRANSCRIPTIONAL REGULATOR"/>
    <property type="match status" value="1"/>
</dbReference>
<evidence type="ECO:0000259" key="5">
    <source>
        <dbReference type="PROSITE" id="PS50931"/>
    </source>
</evidence>
<evidence type="ECO:0000256" key="4">
    <source>
        <dbReference type="ARBA" id="ARBA00023163"/>
    </source>
</evidence>
<feature type="domain" description="HTH lysR-type" evidence="5">
    <location>
        <begin position="9"/>
        <end position="60"/>
    </location>
</feature>
<dbReference type="SUPFAM" id="SSF53850">
    <property type="entry name" value="Periplasmic binding protein-like II"/>
    <property type="match status" value="1"/>
</dbReference>
<organism evidence="6 7">
    <name type="scientific">Oceanobacillus longus</name>
    <dbReference type="NCBI Taxonomy" id="930120"/>
    <lineage>
        <taxon>Bacteria</taxon>
        <taxon>Bacillati</taxon>
        <taxon>Bacillota</taxon>
        <taxon>Bacilli</taxon>
        <taxon>Bacillales</taxon>
        <taxon>Bacillaceae</taxon>
        <taxon>Oceanobacillus</taxon>
    </lineage>
</organism>
<evidence type="ECO:0000256" key="2">
    <source>
        <dbReference type="ARBA" id="ARBA00023015"/>
    </source>
</evidence>
<dbReference type="Pfam" id="PF00126">
    <property type="entry name" value="HTH_1"/>
    <property type="match status" value="1"/>
</dbReference>
<evidence type="ECO:0000313" key="7">
    <source>
        <dbReference type="Proteomes" id="UP001595772"/>
    </source>
</evidence>
<keyword evidence="7" id="KW-1185">Reference proteome</keyword>
<keyword evidence="4" id="KW-0804">Transcription</keyword>
<keyword evidence="2" id="KW-0805">Transcription regulation</keyword>
<protein>
    <submittedName>
        <fullName evidence="6">LysR family transcriptional regulator</fullName>
    </submittedName>
</protein>
<gene>
    <name evidence="6" type="ORF">ACFOUV_10555</name>
</gene>
<dbReference type="PANTHER" id="PTHR30126:SF64">
    <property type="entry name" value="HTH-TYPE TRANSCRIPTIONAL REGULATOR CITR"/>
    <property type="match status" value="1"/>
</dbReference>
<dbReference type="Pfam" id="PF03466">
    <property type="entry name" value="LysR_substrate"/>
    <property type="match status" value="1"/>
</dbReference>
<proteinExistence type="inferred from homology"/>
<comment type="similarity">
    <text evidence="1">Belongs to the LysR transcriptional regulatory family.</text>
</comment>
<name>A0ABV8GXE1_9BACI</name>
<dbReference type="RefSeq" id="WP_379496729.1">
    <property type="nucleotide sequence ID" value="NZ_JBHSAO010000007.1"/>
</dbReference>
<sequence>MIGKLDAYRIFNVVSQNKSFSKAAQELFMTQSAVSQAISKLEKELEIPLFYRTSKGVVLTNEGKLLNKHINSALGIINVAEDKMLEFKTLKTGQLRIGVGDTISRYFLLPYLEKFHKGYPGIKLNILNGTTTEICDFIKSGKVDVGVCNLPIHDEHLQVIPCKEIQDIFVCGEKYKNLTTQPVSLEYLMGMPLIFLERKSNSRRFVDQFFKKRGFHVSPVFELGSFDLVLEFAKINLGISCVIKEFSRDYLERGDLYEIKLEEEIPKRNIGICYLKSVPLSRAAKKFVGNIHTSEVGQPPLDV</sequence>
<evidence type="ECO:0000256" key="3">
    <source>
        <dbReference type="ARBA" id="ARBA00023125"/>
    </source>
</evidence>
<dbReference type="InterPro" id="IPR000847">
    <property type="entry name" value="LysR_HTH_N"/>
</dbReference>
<dbReference type="InterPro" id="IPR036390">
    <property type="entry name" value="WH_DNA-bd_sf"/>
</dbReference>
<comment type="caution">
    <text evidence="6">The sequence shown here is derived from an EMBL/GenBank/DDBJ whole genome shotgun (WGS) entry which is preliminary data.</text>
</comment>
<dbReference type="SUPFAM" id="SSF46785">
    <property type="entry name" value="Winged helix' DNA-binding domain"/>
    <property type="match status" value="1"/>
</dbReference>